<sequence length="578" mass="64054">MKKRFQKTAAIVLAVSMAVSLAACGKQTGETGNVGSAANTENTGSADTQASSGTGSVEVNETGYPITSEEITVTAAGPMPSGCEDWSQLAVIDEYANRLGIRLDCDFYETDWETQLTLKVAGDELPDMLIGCSMNVSDVNEWGGEGYFLDLSQYMDLMPNLKAYFDQYPELEAYCTTSDGHIYGLPKLKVDMTDRLTRSFINKQWLDNLGLSMPTSIDEYYDVLVAFKEQDANGNGDPDDEIPLLFTSDSGGYTALEKTLLDAYGIFTTDPNYVLQADESGKVELANINDTYKEYLKFMHRLYAEGLMEQEAFTITGDEITTKQQGDVYGSFGCGSAPFVMANKDISYDANWMALSGMSSELHPKREASIASPVQNSILVAVNGNTEYPEALARFIDYFYTEEGMLSATKGYEGVTFDMVQDDLLGKEVPQMRVPDGYTSGEEFRYKGAVLNEALNLVERNIDRQAMFESDREVLENPEFVEQYGWAARVIDAFKADGVTGVEAYPVVSYTSDEVEERGAVYKDITTYLKQARAQFITGELDLDKDWDTYVNTLNQMNLGRLLEIEQAAYDRYAAVKG</sequence>
<proteinExistence type="predicted"/>
<evidence type="ECO:0000313" key="3">
    <source>
        <dbReference type="EMBL" id="ODM03117.1"/>
    </source>
</evidence>
<keyword evidence="2" id="KW-0732">Signal</keyword>
<dbReference type="EMBL" id="MCGH01000003">
    <property type="protein sequence ID" value="ODM03117.1"/>
    <property type="molecule type" value="Genomic_DNA"/>
</dbReference>
<organism evidence="3 4">
    <name type="scientific">Eisenbergiella tayi</name>
    <dbReference type="NCBI Taxonomy" id="1432052"/>
    <lineage>
        <taxon>Bacteria</taxon>
        <taxon>Bacillati</taxon>
        <taxon>Bacillota</taxon>
        <taxon>Clostridia</taxon>
        <taxon>Lachnospirales</taxon>
        <taxon>Lachnospiraceae</taxon>
        <taxon>Eisenbergiella</taxon>
    </lineage>
</organism>
<name>A0A1E3A3R4_9FIRM</name>
<comment type="caution">
    <text evidence="3">The sequence shown here is derived from an EMBL/GenBank/DDBJ whole genome shotgun (WGS) entry which is preliminary data.</text>
</comment>
<evidence type="ECO:0000313" key="4">
    <source>
        <dbReference type="Proteomes" id="UP000094067"/>
    </source>
</evidence>
<gene>
    <name evidence="3" type="primary">lipO_36</name>
    <name evidence="3" type="ORF">BEI61_03911</name>
</gene>
<feature type="signal peptide" evidence="2">
    <location>
        <begin position="1"/>
        <end position="22"/>
    </location>
</feature>
<dbReference type="InterPro" id="IPR006059">
    <property type="entry name" value="SBP"/>
</dbReference>
<feature type="chain" id="PRO_5009122701" evidence="2">
    <location>
        <begin position="23"/>
        <end position="578"/>
    </location>
</feature>
<accession>A0A1E3A3R4</accession>
<dbReference type="Gene3D" id="3.40.190.10">
    <property type="entry name" value="Periplasmic binding protein-like II"/>
    <property type="match status" value="2"/>
</dbReference>
<evidence type="ECO:0000256" key="2">
    <source>
        <dbReference type="SAM" id="SignalP"/>
    </source>
</evidence>
<dbReference type="InterPro" id="IPR050490">
    <property type="entry name" value="Bact_solute-bd_prot1"/>
</dbReference>
<reference evidence="3 4" key="1">
    <citation type="submission" date="2016-07" db="EMBL/GenBank/DDBJ databases">
        <title>Characterization of isolates of Eisenbergiella tayi derived from blood cultures, using whole genome sequencing.</title>
        <authorList>
            <person name="Burdz T."/>
            <person name="Wiebe D."/>
            <person name="Huynh C."/>
            <person name="Bernard K."/>
        </authorList>
    </citation>
    <scope>NUCLEOTIDE SEQUENCE [LARGE SCALE GENOMIC DNA]</scope>
    <source>
        <strain evidence="3 4">NML 110608</strain>
    </source>
</reference>
<dbReference type="Pfam" id="PF01547">
    <property type="entry name" value="SBP_bac_1"/>
    <property type="match status" value="1"/>
</dbReference>
<dbReference type="PROSITE" id="PS51257">
    <property type="entry name" value="PROKAR_LIPOPROTEIN"/>
    <property type="match status" value="1"/>
</dbReference>
<dbReference type="PANTHER" id="PTHR43649">
    <property type="entry name" value="ARABINOSE-BINDING PROTEIN-RELATED"/>
    <property type="match status" value="1"/>
</dbReference>
<keyword evidence="3" id="KW-0449">Lipoprotein</keyword>
<dbReference type="AlphaFoldDB" id="A0A1E3A3R4"/>
<feature type="compositionally biased region" description="Polar residues" evidence="1">
    <location>
        <begin position="34"/>
        <end position="59"/>
    </location>
</feature>
<dbReference type="RefSeq" id="WP_069153672.1">
    <property type="nucleotide sequence ID" value="NZ_MCGH01000003.1"/>
</dbReference>
<dbReference type="SUPFAM" id="SSF53850">
    <property type="entry name" value="Periplasmic binding protein-like II"/>
    <property type="match status" value="1"/>
</dbReference>
<dbReference type="PANTHER" id="PTHR43649:SF17">
    <property type="entry name" value="ABC TRANSPORTER SOLUTE BINDING PROTEIN-SUGAR TRANSPORT"/>
    <property type="match status" value="1"/>
</dbReference>
<dbReference type="Proteomes" id="UP000094067">
    <property type="component" value="Unassembled WGS sequence"/>
</dbReference>
<protein>
    <submittedName>
        <fullName evidence="3">Lipoprotein LipO</fullName>
    </submittedName>
</protein>
<evidence type="ECO:0000256" key="1">
    <source>
        <dbReference type="SAM" id="MobiDB-lite"/>
    </source>
</evidence>
<feature type="region of interest" description="Disordered" evidence="1">
    <location>
        <begin position="34"/>
        <end position="63"/>
    </location>
</feature>